<accession>A0A5N6NC45</accession>
<evidence type="ECO:0000313" key="2">
    <source>
        <dbReference type="Proteomes" id="UP000326396"/>
    </source>
</evidence>
<keyword evidence="2" id="KW-1185">Reference proteome</keyword>
<dbReference type="Proteomes" id="UP000326396">
    <property type="component" value="Linkage Group LG2"/>
</dbReference>
<dbReference type="EMBL" id="SZYD01000012">
    <property type="protein sequence ID" value="KAD4585426.1"/>
    <property type="molecule type" value="Genomic_DNA"/>
</dbReference>
<proteinExistence type="predicted"/>
<name>A0A5N6NC45_9ASTR</name>
<protein>
    <submittedName>
        <fullName evidence="1">Uncharacterized protein</fullName>
    </submittedName>
</protein>
<comment type="caution">
    <text evidence="1">The sequence shown here is derived from an EMBL/GenBank/DDBJ whole genome shotgun (WGS) entry which is preliminary data.</text>
</comment>
<reference evidence="1 2" key="1">
    <citation type="submission" date="2019-05" db="EMBL/GenBank/DDBJ databases">
        <title>Mikania micrantha, genome provides insights into the molecular mechanism of rapid growth.</title>
        <authorList>
            <person name="Liu B."/>
        </authorList>
    </citation>
    <scope>NUCLEOTIDE SEQUENCE [LARGE SCALE GENOMIC DNA]</scope>
    <source>
        <strain evidence="1">NLD-2019</strain>
        <tissue evidence="1">Leaf</tissue>
    </source>
</reference>
<sequence>MWPPPSTIPLSRFPITGSASDGTSVPGGAIIHRWAPGFWIVMVPLKRVVNRRVETVAKGDDLVASIYNMSLRASSYYHSATPCHTSKMLLICLSDIELVKGKEHLIVAIPPYDVSHQ</sequence>
<evidence type="ECO:0000313" key="1">
    <source>
        <dbReference type="EMBL" id="KAD4585426.1"/>
    </source>
</evidence>
<organism evidence="1 2">
    <name type="scientific">Mikania micrantha</name>
    <name type="common">bitter vine</name>
    <dbReference type="NCBI Taxonomy" id="192012"/>
    <lineage>
        <taxon>Eukaryota</taxon>
        <taxon>Viridiplantae</taxon>
        <taxon>Streptophyta</taxon>
        <taxon>Embryophyta</taxon>
        <taxon>Tracheophyta</taxon>
        <taxon>Spermatophyta</taxon>
        <taxon>Magnoliopsida</taxon>
        <taxon>eudicotyledons</taxon>
        <taxon>Gunneridae</taxon>
        <taxon>Pentapetalae</taxon>
        <taxon>asterids</taxon>
        <taxon>campanulids</taxon>
        <taxon>Asterales</taxon>
        <taxon>Asteraceae</taxon>
        <taxon>Asteroideae</taxon>
        <taxon>Heliantheae alliance</taxon>
        <taxon>Eupatorieae</taxon>
        <taxon>Mikania</taxon>
    </lineage>
</organism>
<gene>
    <name evidence="1" type="ORF">E3N88_23027</name>
</gene>
<dbReference type="AlphaFoldDB" id="A0A5N6NC45"/>